<comment type="caution">
    <text evidence="1">The sequence shown here is derived from an EMBL/GenBank/DDBJ whole genome shotgun (WGS) entry which is preliminary data.</text>
</comment>
<dbReference type="Proteomes" id="UP000092683">
    <property type="component" value="Unassembled WGS sequence"/>
</dbReference>
<gene>
    <name evidence="1" type="ORF">A5677_23920</name>
</gene>
<dbReference type="AlphaFoldDB" id="A0A1B9D4Y1"/>
<organism evidence="1 2">
    <name type="scientific">Mycobacterium malmoense</name>
    <dbReference type="NCBI Taxonomy" id="1780"/>
    <lineage>
        <taxon>Bacteria</taxon>
        <taxon>Bacillati</taxon>
        <taxon>Actinomycetota</taxon>
        <taxon>Actinomycetes</taxon>
        <taxon>Mycobacteriales</taxon>
        <taxon>Mycobacteriaceae</taxon>
        <taxon>Mycobacterium</taxon>
    </lineage>
</organism>
<sequence length="261" mass="29248">MERLPYIDEHAITVDAGRADTWSALVRVLCRDPGDPATVPAGFTLDEARAPARFALRGRHPFAVYWWVFELEEEPGGRTRVRAATWAAFPGVHGKAYRALVIGTGGHRIVVRWTLNRIARAAERADYTDVFEVPLPQGDSRTAEETFRDAVRDGAGGGVVPWIHRRVLRFDLGPPSSPDHLIGWTIARSDRDELVLTASGPLMRGELTLRRREDRRASLTTRVQYRRRLTARAVWAVVGPLHRAVAPRLMARAALWQRVAA</sequence>
<evidence type="ECO:0000313" key="2">
    <source>
        <dbReference type="Proteomes" id="UP000092683"/>
    </source>
</evidence>
<dbReference type="SUPFAM" id="SSF55961">
    <property type="entry name" value="Bet v1-like"/>
    <property type="match status" value="1"/>
</dbReference>
<dbReference type="EMBL" id="MBEE01000169">
    <property type="protein sequence ID" value="OCB50227.1"/>
    <property type="molecule type" value="Genomic_DNA"/>
</dbReference>
<name>A0A1B9D4Y1_MYCMA</name>
<reference evidence="1 2" key="1">
    <citation type="submission" date="2016-06" db="EMBL/GenBank/DDBJ databases">
        <authorList>
            <person name="Kjaerup R.B."/>
            <person name="Dalgaard T.S."/>
            <person name="Juul-Madsen H.R."/>
        </authorList>
    </citation>
    <scope>NUCLEOTIDE SEQUENCE [LARGE SCALE GENOMIC DNA]</scope>
    <source>
        <strain evidence="1 2">E3012</strain>
    </source>
</reference>
<protein>
    <recommendedName>
        <fullName evidence="3">DUF2867 domain-containing protein</fullName>
    </recommendedName>
</protein>
<proteinExistence type="predicted"/>
<dbReference type="OrthoDB" id="164904at2"/>
<dbReference type="RefSeq" id="WP_065482225.1">
    <property type="nucleotide sequence ID" value="NZ_MBEE01000169.1"/>
</dbReference>
<evidence type="ECO:0000313" key="1">
    <source>
        <dbReference type="EMBL" id="OCB50227.1"/>
    </source>
</evidence>
<evidence type="ECO:0008006" key="3">
    <source>
        <dbReference type="Google" id="ProtNLM"/>
    </source>
</evidence>
<accession>A0A1B9D4Y1</accession>